<gene>
    <name evidence="8" type="ORF">DWZ83_00275</name>
    <name evidence="7" type="ORF">KHZ85_05115</name>
</gene>
<dbReference type="GO" id="GO:0006874">
    <property type="term" value="P:intracellular calcium ion homeostasis"/>
    <property type="evidence" value="ECO:0007669"/>
    <property type="project" value="TreeGrafter"/>
</dbReference>
<evidence type="ECO:0000256" key="5">
    <source>
        <dbReference type="SAM" id="Phobius"/>
    </source>
</evidence>
<dbReference type="NCBIfam" id="TIGR00367">
    <property type="entry name" value="calcium/sodium antiporter"/>
    <property type="match status" value="1"/>
</dbReference>
<feature type="transmembrane region" description="Helical" evidence="5">
    <location>
        <begin position="77"/>
        <end position="101"/>
    </location>
</feature>
<feature type="transmembrane region" description="Helical" evidence="5">
    <location>
        <begin position="173"/>
        <end position="192"/>
    </location>
</feature>
<dbReference type="EMBL" id="QRPK01000001">
    <property type="protein sequence ID" value="RHM15352.1"/>
    <property type="molecule type" value="Genomic_DNA"/>
</dbReference>
<evidence type="ECO:0000313" key="9">
    <source>
        <dbReference type="Proteomes" id="UP000284868"/>
    </source>
</evidence>
<dbReference type="Proteomes" id="UP000753219">
    <property type="component" value="Unassembled WGS sequence"/>
</dbReference>
<evidence type="ECO:0000259" key="6">
    <source>
        <dbReference type="Pfam" id="PF01699"/>
    </source>
</evidence>
<feature type="transmembrane region" description="Helical" evidence="5">
    <location>
        <begin position="208"/>
        <end position="230"/>
    </location>
</feature>
<name>A0A415PRF9_9FIRM</name>
<dbReference type="GO" id="GO:0005886">
    <property type="term" value="C:plasma membrane"/>
    <property type="evidence" value="ECO:0007669"/>
    <property type="project" value="TreeGrafter"/>
</dbReference>
<keyword evidence="4 5" id="KW-0472">Membrane</keyword>
<dbReference type="PANTHER" id="PTHR10846:SF8">
    <property type="entry name" value="INNER MEMBRANE PROTEIN YRBG"/>
    <property type="match status" value="1"/>
</dbReference>
<evidence type="ECO:0000256" key="3">
    <source>
        <dbReference type="ARBA" id="ARBA00022989"/>
    </source>
</evidence>
<feature type="transmembrane region" description="Helical" evidence="5">
    <location>
        <begin position="242"/>
        <end position="263"/>
    </location>
</feature>
<dbReference type="Gene3D" id="1.20.1420.30">
    <property type="entry name" value="NCX, central ion-binding region"/>
    <property type="match status" value="1"/>
</dbReference>
<dbReference type="GO" id="GO:0005262">
    <property type="term" value="F:calcium channel activity"/>
    <property type="evidence" value="ECO:0007669"/>
    <property type="project" value="TreeGrafter"/>
</dbReference>
<accession>A0A415PRF9</accession>
<evidence type="ECO:0000313" key="8">
    <source>
        <dbReference type="EMBL" id="RHM15352.1"/>
    </source>
</evidence>
<evidence type="ECO:0000256" key="2">
    <source>
        <dbReference type="ARBA" id="ARBA00022692"/>
    </source>
</evidence>
<dbReference type="AlphaFoldDB" id="A0A415PRF9"/>
<evidence type="ECO:0000256" key="1">
    <source>
        <dbReference type="ARBA" id="ARBA00004141"/>
    </source>
</evidence>
<evidence type="ECO:0000256" key="4">
    <source>
        <dbReference type="ARBA" id="ARBA00023136"/>
    </source>
</evidence>
<feature type="transmembrane region" description="Helical" evidence="5">
    <location>
        <begin position="135"/>
        <end position="153"/>
    </location>
</feature>
<keyword evidence="2 5" id="KW-0812">Transmembrane</keyword>
<evidence type="ECO:0000313" key="7">
    <source>
        <dbReference type="EMBL" id="MBS4884128.1"/>
    </source>
</evidence>
<feature type="transmembrane region" description="Helical" evidence="5">
    <location>
        <begin position="113"/>
        <end position="129"/>
    </location>
</feature>
<comment type="subcellular location">
    <subcellularLocation>
        <location evidence="1">Membrane</location>
        <topology evidence="1">Multi-pass membrane protein</topology>
    </subcellularLocation>
</comment>
<sequence length="314" mass="33435">MSGKDMIMDLLVAVLYIALGFFFLMKGADFFVDSASGIAAKLGVSSLIIGLTIVAFGTSLPELAVSVTAALDGSNEIAVGNVVGSNIFNLLVVAGMSACIYPLVVNKTIMKRDWPLSAAAALLLAIFLIDAHISRMEALVLLACFAVMLFVQIKHSKKEKEEVKEEPRSYGKLMVYLIVGVAGIIIGGQLAVDGATNLARILGLSETLIGLTVVAIGTSLPELVTSIVAAKKNENEIAMGNVIGSNLFNIFFILGISAFLNPISVAQTALIDTTILIVISVVFWLICRVYPLNKKTGLAMVLTYVAYTIYIILR</sequence>
<reference evidence="7" key="2">
    <citation type="submission" date="2021-02" db="EMBL/GenBank/DDBJ databases">
        <title>Infant gut strain persistence is associated with maternal origin, phylogeny, and functional potential including surface adhesion and iron acquisition.</title>
        <authorList>
            <person name="Lou Y.C."/>
        </authorList>
    </citation>
    <scope>NUCLEOTIDE SEQUENCE</scope>
    <source>
        <strain evidence="7">L3_108_103G1_dasL3_108_103G1_concoct_2</strain>
    </source>
</reference>
<keyword evidence="9" id="KW-1185">Reference proteome</keyword>
<keyword evidence="3 5" id="KW-1133">Transmembrane helix</keyword>
<feature type="domain" description="Sodium/calcium exchanger membrane region" evidence="6">
    <location>
        <begin position="13"/>
        <end position="153"/>
    </location>
</feature>
<proteinExistence type="predicted"/>
<dbReference type="OrthoDB" id="9794225at2"/>
<dbReference type="Pfam" id="PF01699">
    <property type="entry name" value="Na_Ca_ex"/>
    <property type="match status" value="2"/>
</dbReference>
<feature type="transmembrane region" description="Helical" evidence="5">
    <location>
        <begin position="6"/>
        <end position="25"/>
    </location>
</feature>
<feature type="transmembrane region" description="Helical" evidence="5">
    <location>
        <begin position="37"/>
        <end position="57"/>
    </location>
</feature>
<dbReference type="InterPro" id="IPR004837">
    <property type="entry name" value="NaCa_Exmemb"/>
</dbReference>
<organism evidence="8 9">
    <name type="scientific">Amedibacillus dolichus</name>
    <dbReference type="NCBI Taxonomy" id="31971"/>
    <lineage>
        <taxon>Bacteria</taxon>
        <taxon>Bacillati</taxon>
        <taxon>Bacillota</taxon>
        <taxon>Erysipelotrichia</taxon>
        <taxon>Erysipelotrichales</taxon>
        <taxon>Erysipelotrichaceae</taxon>
        <taxon>Amedibacillus</taxon>
    </lineage>
</organism>
<dbReference type="EMBL" id="JAGZMZ010000010">
    <property type="protein sequence ID" value="MBS4884128.1"/>
    <property type="molecule type" value="Genomic_DNA"/>
</dbReference>
<reference evidence="8 9" key="1">
    <citation type="submission" date="2018-08" db="EMBL/GenBank/DDBJ databases">
        <title>A genome reference for cultivated species of the human gut microbiota.</title>
        <authorList>
            <person name="Zou Y."/>
            <person name="Xue W."/>
            <person name="Luo G."/>
        </authorList>
    </citation>
    <scope>NUCLEOTIDE SEQUENCE [LARGE SCALE GENOMIC DNA]</scope>
    <source>
        <strain evidence="8 9">AF35-6BH</strain>
    </source>
</reference>
<feature type="transmembrane region" description="Helical" evidence="5">
    <location>
        <begin position="269"/>
        <end position="290"/>
    </location>
</feature>
<dbReference type="PANTHER" id="PTHR10846">
    <property type="entry name" value="SODIUM/POTASSIUM/CALCIUM EXCHANGER"/>
    <property type="match status" value="1"/>
</dbReference>
<comment type="caution">
    <text evidence="8">The sequence shown here is derived from an EMBL/GenBank/DDBJ whole genome shotgun (WGS) entry which is preliminary data.</text>
</comment>
<feature type="transmembrane region" description="Helical" evidence="5">
    <location>
        <begin position="297"/>
        <end position="313"/>
    </location>
</feature>
<dbReference type="GO" id="GO:0008273">
    <property type="term" value="F:calcium, potassium:sodium antiporter activity"/>
    <property type="evidence" value="ECO:0007669"/>
    <property type="project" value="TreeGrafter"/>
</dbReference>
<dbReference type="InterPro" id="IPR044880">
    <property type="entry name" value="NCX_ion-bd_dom_sf"/>
</dbReference>
<dbReference type="Proteomes" id="UP000284868">
    <property type="component" value="Unassembled WGS sequence"/>
</dbReference>
<protein>
    <submittedName>
        <fullName evidence="7">Calcium/sodium antiporter</fullName>
    </submittedName>
    <submittedName>
        <fullName evidence="8">Sodium:calcium antiporter</fullName>
    </submittedName>
</protein>
<feature type="domain" description="Sodium/calcium exchanger membrane region" evidence="6">
    <location>
        <begin position="173"/>
        <end position="312"/>
    </location>
</feature>
<dbReference type="InterPro" id="IPR004481">
    <property type="entry name" value="K/Na/Ca-exchanger"/>
</dbReference>